<dbReference type="InterPro" id="IPR023298">
    <property type="entry name" value="ATPase_P-typ_TM_dom_sf"/>
</dbReference>
<evidence type="ECO:0000256" key="2">
    <source>
        <dbReference type="ARBA" id="ARBA00006024"/>
    </source>
</evidence>
<dbReference type="Proteomes" id="UP000266552">
    <property type="component" value="Chromosome"/>
</dbReference>
<feature type="transmembrane region" description="Helical" evidence="19">
    <location>
        <begin position="707"/>
        <end position="726"/>
    </location>
</feature>
<feature type="domain" description="HMA" evidence="20">
    <location>
        <begin position="2"/>
        <end position="68"/>
    </location>
</feature>
<keyword evidence="5 19" id="KW-1003">Cell membrane</keyword>
<dbReference type="GO" id="GO:0055070">
    <property type="term" value="P:copper ion homeostasis"/>
    <property type="evidence" value="ECO:0007669"/>
    <property type="project" value="TreeGrafter"/>
</dbReference>
<dbReference type="Gene3D" id="3.30.70.100">
    <property type="match status" value="1"/>
</dbReference>
<dbReference type="GO" id="GO:0005507">
    <property type="term" value="F:copper ion binding"/>
    <property type="evidence" value="ECO:0007669"/>
    <property type="project" value="TreeGrafter"/>
</dbReference>
<evidence type="ECO:0000256" key="16">
    <source>
        <dbReference type="ARBA" id="ARBA00023065"/>
    </source>
</evidence>
<dbReference type="SUPFAM" id="SSF81665">
    <property type="entry name" value="Calcium ATPase, transmembrane domain M"/>
    <property type="match status" value="1"/>
</dbReference>
<keyword evidence="4" id="KW-0813">Transport</keyword>
<dbReference type="RefSeq" id="WP_119848000.1">
    <property type="nucleotide sequence ID" value="NZ_CP032412.1"/>
</dbReference>
<dbReference type="PROSITE" id="PS01047">
    <property type="entry name" value="HMA_1"/>
    <property type="match status" value="1"/>
</dbReference>
<dbReference type="FunFam" id="3.30.70.100:FF:000005">
    <property type="entry name" value="Copper-exporting P-type ATPase A"/>
    <property type="match status" value="1"/>
</dbReference>
<sequence>MKLEQLQVSGMTCAACATRIEKALRKEKGIQAVHVSLALSRATVHYEPREIGMQAITAKIAKLGYKATGKLSHPQAGIEAETRAYRTRFAIAACLSIPLLWAMLAHMFMWFQPWTPNLFMEPMFQWLIATILQFGVGYPFYYGAYQAFIHRSANMDTLVAISTSVAYFYSHYVMFHAAHDSSHPTLYFDTIAMIMTVVLLGKWLETMAKGKALKQLSALYSLQVKLVRVLREHGEEWITADQVQTGDRIVVKSGEWISVDGVVHAGTADADESMMTGESTAVTKRSGDRVYAGTRCLVGTLNIMVDKKHKETRLSQMIALIEAAQQSKPAIQRTVDRIAAVFVPVMLGCAVVTFAGWLLISHGPDLSETAMRHALSVLLVACPCALGLATPISILIATGSSAQKGILFKEARSLERLRQIDVVLLDKTGTLTEGLPQLVAIQTAGQRDADVLRLTSALASMSMHPLAQAIVKAAKEQQLLSPEAASFHEHPGKGMEGDVEGNNVCVGNRKWLEEMGIRFSEEKRFGFHQEAAPGHIRLYIAINGTCIGTFDMADKLRRDARGVVQELKQKAEVWMLTGDEERTALTVAAATGIELVRAGMLPEQKLAFIRELQQQGRSVAMVGDGINDAAALAAADVGIAMGGGTDAAKQAGDVVLIGSRLSRILEAYTWSRYTMRNVHQNLLFALMYNVLTVPLAALGYLDPRIACIGMAASSLLVVGNSLRLQLWGKRGARAWP</sequence>
<feature type="transmembrane region" description="Helical" evidence="19">
    <location>
        <begin position="682"/>
        <end position="701"/>
    </location>
</feature>
<evidence type="ECO:0000313" key="21">
    <source>
        <dbReference type="EMBL" id="AYB44095.1"/>
    </source>
</evidence>
<dbReference type="InterPro" id="IPR036163">
    <property type="entry name" value="HMA_dom_sf"/>
</dbReference>
<dbReference type="InterPro" id="IPR017969">
    <property type="entry name" value="Heavy-metal-associated_CS"/>
</dbReference>
<dbReference type="NCBIfam" id="TIGR01494">
    <property type="entry name" value="ATPase_P-type"/>
    <property type="match status" value="1"/>
</dbReference>
<keyword evidence="11 19" id="KW-0067">ATP-binding</keyword>
<evidence type="ECO:0000256" key="6">
    <source>
        <dbReference type="ARBA" id="ARBA00022553"/>
    </source>
</evidence>
<dbReference type="PANTHER" id="PTHR43520">
    <property type="entry name" value="ATP7, ISOFORM B"/>
    <property type="match status" value="1"/>
</dbReference>
<evidence type="ECO:0000256" key="9">
    <source>
        <dbReference type="ARBA" id="ARBA00022741"/>
    </source>
</evidence>
<dbReference type="InterPro" id="IPR008250">
    <property type="entry name" value="ATPase_P-typ_transduc_dom_A_sf"/>
</dbReference>
<dbReference type="InterPro" id="IPR018303">
    <property type="entry name" value="ATPase_P-typ_P_site"/>
</dbReference>
<keyword evidence="8 19" id="KW-0479">Metal-binding</keyword>
<dbReference type="GO" id="GO:0005886">
    <property type="term" value="C:plasma membrane"/>
    <property type="evidence" value="ECO:0007669"/>
    <property type="project" value="UniProtKB-SubCell"/>
</dbReference>
<gene>
    <name evidence="21" type="ORF">D5F53_12665</name>
</gene>
<keyword evidence="22" id="KW-1185">Reference proteome</keyword>
<dbReference type="PRINTS" id="PR00119">
    <property type="entry name" value="CATATPASE"/>
</dbReference>
<keyword evidence="15" id="KW-0186">Copper</keyword>
<feature type="transmembrane region" description="Helical" evidence="19">
    <location>
        <begin position="89"/>
        <end position="111"/>
    </location>
</feature>
<keyword evidence="17 19" id="KW-0472">Membrane</keyword>
<comment type="catalytic activity">
    <reaction evidence="18">
        <text>Cu(+)(in) + ATP + H2O = Cu(+)(out) + ADP + phosphate + H(+)</text>
        <dbReference type="Rhea" id="RHEA:25792"/>
        <dbReference type="ChEBI" id="CHEBI:15377"/>
        <dbReference type="ChEBI" id="CHEBI:15378"/>
        <dbReference type="ChEBI" id="CHEBI:30616"/>
        <dbReference type="ChEBI" id="CHEBI:43474"/>
        <dbReference type="ChEBI" id="CHEBI:49552"/>
        <dbReference type="ChEBI" id="CHEBI:456216"/>
        <dbReference type="EC" id="7.2.2.8"/>
    </reaction>
</comment>
<keyword evidence="14 19" id="KW-1133">Transmembrane helix</keyword>
<keyword evidence="16" id="KW-0406">Ion transport</keyword>
<feature type="transmembrane region" description="Helical" evidence="19">
    <location>
        <begin position="123"/>
        <end position="145"/>
    </location>
</feature>
<feature type="transmembrane region" description="Helical" evidence="19">
    <location>
        <begin position="157"/>
        <end position="174"/>
    </location>
</feature>
<dbReference type="Gene3D" id="3.40.50.1000">
    <property type="entry name" value="HAD superfamily/HAD-like"/>
    <property type="match status" value="1"/>
</dbReference>
<evidence type="ECO:0000256" key="5">
    <source>
        <dbReference type="ARBA" id="ARBA00022475"/>
    </source>
</evidence>
<dbReference type="KEGG" id="plw:D5F53_12665"/>
<evidence type="ECO:0000256" key="18">
    <source>
        <dbReference type="ARBA" id="ARBA00049289"/>
    </source>
</evidence>
<keyword evidence="7 19" id="KW-0812">Transmembrane</keyword>
<accession>A0A385TSK6</accession>
<dbReference type="Pfam" id="PF00403">
    <property type="entry name" value="HMA"/>
    <property type="match status" value="1"/>
</dbReference>
<dbReference type="GO" id="GO:0016887">
    <property type="term" value="F:ATP hydrolysis activity"/>
    <property type="evidence" value="ECO:0007669"/>
    <property type="project" value="InterPro"/>
</dbReference>
<evidence type="ECO:0000256" key="11">
    <source>
        <dbReference type="ARBA" id="ARBA00022840"/>
    </source>
</evidence>
<feature type="transmembrane region" description="Helical" evidence="19">
    <location>
        <begin position="186"/>
        <end position="204"/>
    </location>
</feature>
<evidence type="ECO:0000256" key="17">
    <source>
        <dbReference type="ARBA" id="ARBA00023136"/>
    </source>
</evidence>
<proteinExistence type="inferred from homology"/>
<organism evidence="21 22">
    <name type="scientific">Paenibacillus lautus</name>
    <name type="common">Bacillus lautus</name>
    <dbReference type="NCBI Taxonomy" id="1401"/>
    <lineage>
        <taxon>Bacteria</taxon>
        <taxon>Bacillati</taxon>
        <taxon>Bacillota</taxon>
        <taxon>Bacilli</taxon>
        <taxon>Bacillales</taxon>
        <taxon>Paenibacillaceae</taxon>
        <taxon>Paenibacillus</taxon>
    </lineage>
</organism>
<keyword evidence="13" id="KW-1278">Translocase</keyword>
<dbReference type="SFLD" id="SFLDF00027">
    <property type="entry name" value="p-type_atpase"/>
    <property type="match status" value="1"/>
</dbReference>
<dbReference type="SFLD" id="SFLDS00003">
    <property type="entry name" value="Haloacid_Dehalogenase"/>
    <property type="match status" value="1"/>
</dbReference>
<dbReference type="PANTHER" id="PTHR43520:SF5">
    <property type="entry name" value="CATION-TRANSPORTING P-TYPE ATPASE-RELATED"/>
    <property type="match status" value="1"/>
</dbReference>
<evidence type="ECO:0000256" key="7">
    <source>
        <dbReference type="ARBA" id="ARBA00022692"/>
    </source>
</evidence>
<dbReference type="PROSITE" id="PS00154">
    <property type="entry name" value="ATPASE_E1_E2"/>
    <property type="match status" value="1"/>
</dbReference>
<keyword evidence="9 19" id="KW-0547">Nucleotide-binding</keyword>
<dbReference type="SUPFAM" id="SSF55008">
    <property type="entry name" value="HMA, heavy metal-associated domain"/>
    <property type="match status" value="1"/>
</dbReference>
<dbReference type="PROSITE" id="PS50846">
    <property type="entry name" value="HMA_2"/>
    <property type="match status" value="1"/>
</dbReference>
<evidence type="ECO:0000256" key="1">
    <source>
        <dbReference type="ARBA" id="ARBA00004651"/>
    </source>
</evidence>
<dbReference type="InterPro" id="IPR023299">
    <property type="entry name" value="ATPase_P-typ_cyto_dom_N"/>
</dbReference>
<dbReference type="InterPro" id="IPR036412">
    <property type="entry name" value="HAD-like_sf"/>
</dbReference>
<keyword evidence="6" id="KW-0597">Phosphoprotein</keyword>
<evidence type="ECO:0000256" key="19">
    <source>
        <dbReference type="RuleBase" id="RU362081"/>
    </source>
</evidence>
<dbReference type="SFLD" id="SFLDG00002">
    <property type="entry name" value="C1.7:_P-type_atpase_like"/>
    <property type="match status" value="1"/>
</dbReference>
<keyword evidence="10" id="KW-0187">Copper transport</keyword>
<dbReference type="NCBIfam" id="TIGR01525">
    <property type="entry name" value="ATPase-IB_hvy"/>
    <property type="match status" value="1"/>
</dbReference>
<evidence type="ECO:0000256" key="10">
    <source>
        <dbReference type="ARBA" id="ARBA00022796"/>
    </source>
</evidence>
<evidence type="ECO:0000256" key="8">
    <source>
        <dbReference type="ARBA" id="ARBA00022723"/>
    </source>
</evidence>
<dbReference type="GO" id="GO:0043682">
    <property type="term" value="F:P-type divalent copper transporter activity"/>
    <property type="evidence" value="ECO:0007669"/>
    <property type="project" value="TreeGrafter"/>
</dbReference>
<evidence type="ECO:0000256" key="4">
    <source>
        <dbReference type="ARBA" id="ARBA00022448"/>
    </source>
</evidence>
<dbReference type="InterPro" id="IPR023214">
    <property type="entry name" value="HAD_sf"/>
</dbReference>
<dbReference type="CDD" id="cd00371">
    <property type="entry name" value="HMA"/>
    <property type="match status" value="1"/>
</dbReference>
<name>A0A385TSK6_PAELA</name>
<dbReference type="InterPro" id="IPR044492">
    <property type="entry name" value="P_typ_ATPase_HD_dom"/>
</dbReference>
<evidence type="ECO:0000256" key="13">
    <source>
        <dbReference type="ARBA" id="ARBA00022967"/>
    </source>
</evidence>
<dbReference type="GO" id="GO:0005524">
    <property type="term" value="F:ATP binding"/>
    <property type="evidence" value="ECO:0007669"/>
    <property type="project" value="UniProtKB-UniRule"/>
</dbReference>
<dbReference type="EMBL" id="CP032412">
    <property type="protein sequence ID" value="AYB44095.1"/>
    <property type="molecule type" value="Genomic_DNA"/>
</dbReference>
<dbReference type="Pfam" id="PF00702">
    <property type="entry name" value="Hydrolase"/>
    <property type="match status" value="1"/>
</dbReference>
<dbReference type="GO" id="GO:0140581">
    <property type="term" value="F:P-type monovalent copper transporter activity"/>
    <property type="evidence" value="ECO:0007669"/>
    <property type="project" value="UniProtKB-EC"/>
</dbReference>
<evidence type="ECO:0000256" key="14">
    <source>
        <dbReference type="ARBA" id="ARBA00022989"/>
    </source>
</evidence>
<dbReference type="CDD" id="cd02094">
    <property type="entry name" value="P-type_ATPase_Cu-like"/>
    <property type="match status" value="1"/>
</dbReference>
<feature type="transmembrane region" description="Helical" evidence="19">
    <location>
        <begin position="375"/>
        <end position="397"/>
    </location>
</feature>
<evidence type="ECO:0000256" key="12">
    <source>
        <dbReference type="ARBA" id="ARBA00022842"/>
    </source>
</evidence>
<dbReference type="InterPro" id="IPR027256">
    <property type="entry name" value="P-typ_ATPase_IB"/>
</dbReference>
<dbReference type="AlphaFoldDB" id="A0A385TSK6"/>
<evidence type="ECO:0000256" key="3">
    <source>
        <dbReference type="ARBA" id="ARBA00012517"/>
    </source>
</evidence>
<comment type="similarity">
    <text evidence="2 19">Belongs to the cation transport ATPase (P-type) (TC 3.A.3) family. Type IB subfamily.</text>
</comment>
<dbReference type="SUPFAM" id="SSF81653">
    <property type="entry name" value="Calcium ATPase, transduction domain A"/>
    <property type="match status" value="1"/>
</dbReference>
<reference evidence="21 22" key="1">
    <citation type="submission" date="2018-09" db="EMBL/GenBank/DDBJ databases">
        <title>Genome Sequence of Paenibacillus lautus Strain E7593-69, Azo Dye-Degrading Bacteria, Isolated from Commercial Tattoo Inks.</title>
        <authorList>
            <person name="Nho S.W."/>
            <person name="Kim S.-J."/>
            <person name="Kweon O."/>
            <person name="Cerniglia C.E."/>
        </authorList>
    </citation>
    <scope>NUCLEOTIDE SEQUENCE [LARGE SCALE GENOMIC DNA]</scope>
    <source>
        <strain evidence="21 22">E7593-69</strain>
    </source>
</reference>
<dbReference type="Gene3D" id="2.70.150.10">
    <property type="entry name" value="Calcium-transporting ATPase, cytoplasmic transduction domain A"/>
    <property type="match status" value="1"/>
</dbReference>
<dbReference type="PRINTS" id="PR00942">
    <property type="entry name" value="CUATPASEI"/>
</dbReference>
<evidence type="ECO:0000256" key="15">
    <source>
        <dbReference type="ARBA" id="ARBA00023008"/>
    </source>
</evidence>
<comment type="subcellular location">
    <subcellularLocation>
        <location evidence="1">Cell membrane</location>
        <topology evidence="1">Multi-pass membrane protein</topology>
    </subcellularLocation>
</comment>
<dbReference type="Pfam" id="PF00122">
    <property type="entry name" value="E1-E2_ATPase"/>
    <property type="match status" value="1"/>
</dbReference>
<dbReference type="PRINTS" id="PR00943">
    <property type="entry name" value="CUATPASE"/>
</dbReference>
<dbReference type="EC" id="7.2.2.8" evidence="3"/>
<dbReference type="Gene3D" id="3.40.1110.10">
    <property type="entry name" value="Calcium-transporting ATPase, cytoplasmic domain N"/>
    <property type="match status" value="1"/>
</dbReference>
<dbReference type="InterPro" id="IPR001757">
    <property type="entry name" value="P_typ_ATPase"/>
</dbReference>
<dbReference type="SUPFAM" id="SSF56784">
    <property type="entry name" value="HAD-like"/>
    <property type="match status" value="1"/>
</dbReference>
<dbReference type="NCBIfam" id="TIGR01511">
    <property type="entry name" value="ATPase-IB1_Cu"/>
    <property type="match status" value="1"/>
</dbReference>
<evidence type="ECO:0000313" key="22">
    <source>
        <dbReference type="Proteomes" id="UP000266552"/>
    </source>
</evidence>
<feature type="transmembrane region" description="Helical" evidence="19">
    <location>
        <begin position="338"/>
        <end position="360"/>
    </location>
</feature>
<keyword evidence="12" id="KW-0460">Magnesium</keyword>
<protein>
    <recommendedName>
        <fullName evidence="3">P-type Cu(+) transporter</fullName>
        <ecNumber evidence="3">7.2.2.8</ecNumber>
    </recommendedName>
</protein>
<dbReference type="InterPro" id="IPR006121">
    <property type="entry name" value="HMA_dom"/>
</dbReference>
<evidence type="ECO:0000259" key="20">
    <source>
        <dbReference type="PROSITE" id="PS50846"/>
    </source>
</evidence>
<dbReference type="InterPro" id="IPR059000">
    <property type="entry name" value="ATPase_P-type_domA"/>
</dbReference>